<organism evidence="2 3">
    <name type="scientific">Tenacibaculum platacis</name>
    <dbReference type="NCBI Taxonomy" id="3137852"/>
    <lineage>
        <taxon>Bacteria</taxon>
        <taxon>Pseudomonadati</taxon>
        <taxon>Bacteroidota</taxon>
        <taxon>Flavobacteriia</taxon>
        <taxon>Flavobacteriales</taxon>
        <taxon>Flavobacteriaceae</taxon>
        <taxon>Tenacibaculum</taxon>
    </lineage>
</organism>
<dbReference type="EMBL" id="CAXIXY010000003">
    <property type="protein sequence ID" value="CAL2075945.1"/>
    <property type="molecule type" value="Genomic_DNA"/>
</dbReference>
<dbReference type="RefSeq" id="WP_348709795.1">
    <property type="nucleotide sequence ID" value="NZ_CAXIXY010000003.1"/>
</dbReference>
<name>A0ABM9NRA6_9FLAO</name>
<comment type="caution">
    <text evidence="2">The sequence shown here is derived from an EMBL/GenBank/DDBJ whole genome shotgun (WGS) entry which is preliminary data.</text>
</comment>
<evidence type="ECO:0000259" key="1">
    <source>
        <dbReference type="PROSITE" id="PS50943"/>
    </source>
</evidence>
<accession>A0ABM9NRA6</accession>
<gene>
    <name evidence="2" type="ORF">T190607A01A_10277</name>
</gene>
<reference evidence="2 3" key="1">
    <citation type="submission" date="2024-05" db="EMBL/GenBank/DDBJ databases">
        <authorList>
            <person name="Duchaud E."/>
        </authorList>
    </citation>
    <scope>NUCLEOTIDE SEQUENCE [LARGE SCALE GENOMIC DNA]</scope>
    <source>
        <strain evidence="2">Ena-SAMPLE-TAB-13-05-2024-13:56:06:370-140302</strain>
    </source>
</reference>
<feature type="domain" description="HTH cro/C1-type" evidence="1">
    <location>
        <begin position="42"/>
        <end position="64"/>
    </location>
</feature>
<evidence type="ECO:0000313" key="3">
    <source>
        <dbReference type="Proteomes" id="UP001497416"/>
    </source>
</evidence>
<evidence type="ECO:0000313" key="2">
    <source>
        <dbReference type="EMBL" id="CAL2075945.1"/>
    </source>
</evidence>
<dbReference type="PROSITE" id="PS50943">
    <property type="entry name" value="HTH_CROC1"/>
    <property type="match status" value="1"/>
</dbReference>
<keyword evidence="3" id="KW-1185">Reference proteome</keyword>
<sequence length="322" mass="37747">MFQEVLIQEVGKNVKKETSIIEAVATALDISYDAAHRRTSFKSKFSLDESIKLAQYFNISLDKLFGTSTEKYVSVSRTTSIKNEYDLQEYFETSYNSLLPLLDRKDCEVYYSAKDIPLFYTLKNNKLSSFKMYVWLKLLDKNFRAYKFEEFSPKLSTLQSAQKLGDLYKDLNTSEIWDVTTINSTLKQIHFYYKAGQLSLKDSLELCKELKELLDDISKKVVSKKHKFKLYHNELLLMSNNVLIITPEQQSLFVPCAMLSYLNTRDKETCLEAKQYFDKQFYHSRLLNTVGEKEQNQFYYKMMQKIDALCDLIKAQDLLGFE</sequence>
<protein>
    <submittedName>
        <fullName evidence="2">BetR domain-containing protein</fullName>
    </submittedName>
</protein>
<dbReference type="InterPro" id="IPR001387">
    <property type="entry name" value="Cro/C1-type_HTH"/>
</dbReference>
<proteinExistence type="predicted"/>
<dbReference type="Proteomes" id="UP001497416">
    <property type="component" value="Unassembled WGS sequence"/>
</dbReference>
<dbReference type="Gene3D" id="1.10.260.40">
    <property type="entry name" value="lambda repressor-like DNA-binding domains"/>
    <property type="match status" value="1"/>
</dbReference>
<dbReference type="InterPro" id="IPR010982">
    <property type="entry name" value="Lambda_DNA-bd_dom_sf"/>
</dbReference>